<name>A0ABQ4R068_9HYPH</name>
<organism evidence="2 3">
    <name type="scientific">Methylobacterium crusticola</name>
    <dbReference type="NCBI Taxonomy" id="1697972"/>
    <lineage>
        <taxon>Bacteria</taxon>
        <taxon>Pseudomonadati</taxon>
        <taxon>Pseudomonadota</taxon>
        <taxon>Alphaproteobacteria</taxon>
        <taxon>Hyphomicrobiales</taxon>
        <taxon>Methylobacteriaceae</taxon>
        <taxon>Methylobacterium</taxon>
    </lineage>
</organism>
<proteinExistence type="predicted"/>
<reference evidence="2" key="2">
    <citation type="submission" date="2021-08" db="EMBL/GenBank/DDBJ databases">
        <authorList>
            <person name="Tani A."/>
            <person name="Ola A."/>
            <person name="Ogura Y."/>
            <person name="Katsura K."/>
            <person name="Hayashi T."/>
        </authorList>
    </citation>
    <scope>NUCLEOTIDE SEQUENCE</scope>
    <source>
        <strain evidence="2">KCTC 52305</strain>
    </source>
</reference>
<dbReference type="Pfam" id="PF04577">
    <property type="entry name" value="Glyco_transf_61"/>
    <property type="match status" value="1"/>
</dbReference>
<gene>
    <name evidence="2" type="ORF">OPKNFCMD_3797</name>
</gene>
<dbReference type="EMBL" id="BPQH01000011">
    <property type="protein sequence ID" value="GJD51046.1"/>
    <property type="molecule type" value="Genomic_DNA"/>
</dbReference>
<dbReference type="RefSeq" id="WP_128565831.1">
    <property type="nucleotide sequence ID" value="NZ_BPQH01000011.1"/>
</dbReference>
<accession>A0ABQ4R068</accession>
<evidence type="ECO:0000259" key="1">
    <source>
        <dbReference type="Pfam" id="PF04577"/>
    </source>
</evidence>
<reference evidence="2" key="1">
    <citation type="journal article" date="2021" name="Front. Microbiol.">
        <title>Comprehensive Comparative Genomics and Phenotyping of Methylobacterium Species.</title>
        <authorList>
            <person name="Alessa O."/>
            <person name="Ogura Y."/>
            <person name="Fujitani Y."/>
            <person name="Takami H."/>
            <person name="Hayashi T."/>
            <person name="Sahin N."/>
            <person name="Tani A."/>
        </authorList>
    </citation>
    <scope>NUCLEOTIDE SEQUENCE</scope>
    <source>
        <strain evidence="2">KCTC 52305</strain>
    </source>
</reference>
<dbReference type="InterPro" id="IPR049625">
    <property type="entry name" value="Glyco_transf_61_cat"/>
</dbReference>
<dbReference type="Proteomes" id="UP001055167">
    <property type="component" value="Unassembled WGS sequence"/>
</dbReference>
<sequence>MLELINVRDAYQIASLPDAVRTSYGYVRCAGPELPEHALELICYQGMISEEWYRVVNGRQYEIPSIGCQALPGAAVYGPGHILHKKSLIVEGNLQDKVAIEWADRDYGFLANATETRVSSQCLSFLGPGHLIYGHWIVDFLPRLYVARMVFGSDFFSMPVLWPSNTPSWAENIVHTLFGRQLKLIRYDISTELVQCDHLWVPTYPYSADHHFHSCVRGLYDPFRPDTTGWRKLCVSRARIEGKSAGATKNFKQRAFFEERAQERGFEVIFPEELSFKEQISMFNEARVVIGEFGSALHSSVFCGGGTVVGAVNCLNPIQSRICTLFKQRCSYLIPSEQMMEDGVIAFSCTEDSIVNFLDAICTASSA</sequence>
<comment type="caution">
    <text evidence="2">The sequence shown here is derived from an EMBL/GenBank/DDBJ whole genome shotgun (WGS) entry which is preliminary data.</text>
</comment>
<feature type="domain" description="Glycosyltransferase 61 catalytic" evidence="1">
    <location>
        <begin position="133"/>
        <end position="309"/>
    </location>
</feature>
<protein>
    <recommendedName>
        <fullName evidence="1">Glycosyltransferase 61 catalytic domain-containing protein</fullName>
    </recommendedName>
</protein>
<evidence type="ECO:0000313" key="3">
    <source>
        <dbReference type="Proteomes" id="UP001055167"/>
    </source>
</evidence>
<keyword evidence="3" id="KW-1185">Reference proteome</keyword>
<evidence type="ECO:0000313" key="2">
    <source>
        <dbReference type="EMBL" id="GJD51046.1"/>
    </source>
</evidence>